<evidence type="ECO:0000313" key="3">
    <source>
        <dbReference type="EMBL" id="CAJ0678955.1"/>
    </source>
</evidence>
<dbReference type="EMBL" id="CAUDKV010000007">
    <property type="protein sequence ID" value="CAJ0867662.1"/>
    <property type="molecule type" value="Genomic_DNA"/>
</dbReference>
<comment type="caution">
    <text evidence="3">The sequence shown here is derived from an EMBL/GenBank/DDBJ whole genome shotgun (WGS) entry which is preliminary data.</text>
</comment>
<dbReference type="PANTHER" id="PTHR33570:SF10">
    <property type="entry name" value="GAMMA-CARBOXYMUCONOLACTONE DECARBOXYLASE"/>
    <property type="match status" value="1"/>
</dbReference>
<evidence type="ECO:0000259" key="2">
    <source>
        <dbReference type="Pfam" id="PF02627"/>
    </source>
</evidence>
<organism evidence="3 5">
    <name type="scientific">Ralstonia mannitolilytica</name>
    <dbReference type="NCBI Taxonomy" id="105219"/>
    <lineage>
        <taxon>Bacteria</taxon>
        <taxon>Pseudomonadati</taxon>
        <taxon>Pseudomonadota</taxon>
        <taxon>Betaproteobacteria</taxon>
        <taxon>Burkholderiales</taxon>
        <taxon>Burkholderiaceae</taxon>
        <taxon>Ralstonia</taxon>
    </lineage>
</organism>
<proteinExistence type="predicted"/>
<feature type="domain" description="Carboxymuconolactone decarboxylase-like" evidence="2">
    <location>
        <begin position="162"/>
        <end position="246"/>
    </location>
</feature>
<sequence>MAHARTILTIALAFGATITSAHVATPPHPLNDLAIHMTTETTETTLEPRQQAIVPIAAHAAIGDMPGLNAALIRGLDAGLTVSDCKEILVQMYAYAGFPRSLNALSELMRVLQARKDQGIEDAPGRDAGPVPQGAALLAAGTANQTKLAGAPVKGALFDFAPAIDQYLKTHLFGDIFARDNLDWKDREIATVAALAAMSGVEPQLQAHMRLSMNVGVSAQQLRHVAQVLADTVSADASQRAQAALQAHLPQ</sequence>
<protein>
    <recommendedName>
        <fullName evidence="2">Carboxymuconolactone decarboxylase-like domain-containing protein</fullName>
    </recommendedName>
</protein>
<keyword evidence="1" id="KW-0732">Signal</keyword>
<name>A0AAD2ALJ9_9RALS</name>
<reference evidence="3 6" key="1">
    <citation type="submission" date="2023-07" db="EMBL/GenBank/DDBJ databases">
        <authorList>
            <person name="Peeters C."/>
        </authorList>
    </citation>
    <scope>NUCLEOTIDE SEQUENCE</scope>
    <source>
        <strain evidence="4 6">R-77569</strain>
        <strain evidence="3">R-77591</strain>
    </source>
</reference>
<dbReference type="Pfam" id="PF02627">
    <property type="entry name" value="CMD"/>
    <property type="match status" value="2"/>
</dbReference>
<feature type="signal peptide" evidence="1">
    <location>
        <begin position="1"/>
        <end position="23"/>
    </location>
</feature>
<dbReference type="InterPro" id="IPR052512">
    <property type="entry name" value="4CMD/NDH-1_regulator"/>
</dbReference>
<feature type="domain" description="Carboxymuconolactone decarboxylase-like" evidence="2">
    <location>
        <begin position="40"/>
        <end position="106"/>
    </location>
</feature>
<evidence type="ECO:0000313" key="5">
    <source>
        <dbReference type="Proteomes" id="UP001190002"/>
    </source>
</evidence>
<dbReference type="InterPro" id="IPR003779">
    <property type="entry name" value="CMD-like"/>
</dbReference>
<dbReference type="SUPFAM" id="SSF69118">
    <property type="entry name" value="AhpD-like"/>
    <property type="match status" value="1"/>
</dbReference>
<accession>A0AAD2ALJ9</accession>
<dbReference type="EMBL" id="CATVXE010000001">
    <property type="protein sequence ID" value="CAJ0678955.1"/>
    <property type="molecule type" value="Genomic_DNA"/>
</dbReference>
<dbReference type="InterPro" id="IPR029032">
    <property type="entry name" value="AhpD-like"/>
</dbReference>
<feature type="chain" id="PRO_5042116436" description="Carboxymuconolactone decarboxylase-like domain-containing protein" evidence="1">
    <location>
        <begin position="24"/>
        <end position="251"/>
    </location>
</feature>
<dbReference type="Proteomes" id="UP001190002">
    <property type="component" value="Unassembled WGS sequence"/>
</dbReference>
<evidence type="ECO:0000256" key="1">
    <source>
        <dbReference type="SAM" id="SignalP"/>
    </source>
</evidence>
<gene>
    <name evidence="4" type="ORF">R77569_01996</name>
    <name evidence="3" type="ORF">R77591_00046</name>
</gene>
<dbReference type="GO" id="GO:0051920">
    <property type="term" value="F:peroxiredoxin activity"/>
    <property type="evidence" value="ECO:0007669"/>
    <property type="project" value="InterPro"/>
</dbReference>
<dbReference type="PANTHER" id="PTHR33570">
    <property type="entry name" value="4-CARBOXYMUCONOLACTONE DECARBOXYLASE FAMILY PROTEIN"/>
    <property type="match status" value="1"/>
</dbReference>
<evidence type="ECO:0000313" key="4">
    <source>
        <dbReference type="EMBL" id="CAJ0867662.1"/>
    </source>
</evidence>
<evidence type="ECO:0000313" key="6">
    <source>
        <dbReference type="Proteomes" id="UP001190452"/>
    </source>
</evidence>
<dbReference type="AlphaFoldDB" id="A0AAD2ALJ9"/>
<dbReference type="Proteomes" id="UP001190452">
    <property type="component" value="Unassembled WGS sequence"/>
</dbReference>
<keyword evidence="6" id="KW-1185">Reference proteome</keyword>
<dbReference type="Gene3D" id="1.20.1290.10">
    <property type="entry name" value="AhpD-like"/>
    <property type="match status" value="1"/>
</dbReference>